<keyword evidence="2" id="KW-1185">Reference proteome</keyword>
<dbReference type="EMBL" id="LT629779">
    <property type="protein sequence ID" value="SDS69667.1"/>
    <property type="molecule type" value="Genomic_DNA"/>
</dbReference>
<proteinExistence type="predicted"/>
<dbReference type="AlphaFoldDB" id="A0A1H1UB24"/>
<evidence type="ECO:0000313" key="1">
    <source>
        <dbReference type="EMBL" id="SDS69667.1"/>
    </source>
</evidence>
<dbReference type="OrthoDB" id="4951458at2"/>
<dbReference type="Proteomes" id="UP000198751">
    <property type="component" value="Chromosome I"/>
</dbReference>
<gene>
    <name evidence="1" type="ORF">SAMN04489743_0636</name>
</gene>
<accession>A0A1H1UB24</accession>
<sequence>MSTSNPRRPLPQPRQLGCATCGTENHVTIHAITALDPGGGDLVTVSYTCDDCRQFQEHLAYATDVAAALHQVRSMTQVIMFGDDYVHCGYPMEEAGFEIERLGYRNRSAGGGHNAVCLPTRVLRCRCGFQLEVPE</sequence>
<evidence type="ECO:0000313" key="2">
    <source>
        <dbReference type="Proteomes" id="UP000198751"/>
    </source>
</evidence>
<organism evidence="1 2">
    <name type="scientific">Pseudarthrobacter equi</name>
    <dbReference type="NCBI Taxonomy" id="728066"/>
    <lineage>
        <taxon>Bacteria</taxon>
        <taxon>Bacillati</taxon>
        <taxon>Actinomycetota</taxon>
        <taxon>Actinomycetes</taxon>
        <taxon>Micrococcales</taxon>
        <taxon>Micrococcaceae</taxon>
        <taxon>Pseudarthrobacter</taxon>
    </lineage>
</organism>
<reference evidence="2" key="1">
    <citation type="submission" date="2016-10" db="EMBL/GenBank/DDBJ databases">
        <authorList>
            <person name="Varghese N."/>
            <person name="Submissions S."/>
        </authorList>
    </citation>
    <scope>NUCLEOTIDE SEQUENCE [LARGE SCALE GENOMIC DNA]</scope>
    <source>
        <strain evidence="2">IMMIB L-1606</strain>
    </source>
</reference>
<name>A0A1H1UB24_9MICC</name>
<protein>
    <submittedName>
        <fullName evidence="1">Uncharacterized protein</fullName>
    </submittedName>
</protein>
<dbReference type="RefSeq" id="WP_091717497.1">
    <property type="nucleotide sequence ID" value="NZ_CAUQLD010000001.1"/>
</dbReference>